<dbReference type="Gene3D" id="3.40.50.1820">
    <property type="entry name" value="alpha/beta hydrolase"/>
    <property type="match status" value="1"/>
</dbReference>
<dbReference type="Proteomes" id="UP000247345">
    <property type="component" value="Unassembled WGS sequence"/>
</dbReference>
<keyword evidence="4" id="KW-1185">Reference proteome</keyword>
<feature type="domain" description="AB hydrolase-1" evidence="2">
    <location>
        <begin position="16"/>
        <end position="113"/>
    </location>
</feature>
<dbReference type="SUPFAM" id="SSF53474">
    <property type="entry name" value="alpha/beta-Hydrolases"/>
    <property type="match status" value="1"/>
</dbReference>
<dbReference type="OrthoDB" id="9808398at2"/>
<dbReference type="PANTHER" id="PTHR46118:SF4">
    <property type="entry name" value="PROTEIN ABHD11"/>
    <property type="match status" value="1"/>
</dbReference>
<proteinExistence type="predicted"/>
<dbReference type="EMBL" id="MSCK01000001">
    <property type="protein sequence ID" value="PQJ72146.1"/>
    <property type="molecule type" value="Genomic_DNA"/>
</dbReference>
<protein>
    <submittedName>
        <fullName evidence="3">Alpha/beta hydrolase</fullName>
    </submittedName>
</protein>
<evidence type="ECO:0000313" key="4">
    <source>
        <dbReference type="Proteomes" id="UP000247345"/>
    </source>
</evidence>
<dbReference type="RefSeq" id="WP_105047805.1">
    <property type="nucleotide sequence ID" value="NZ_CP150661.1"/>
</dbReference>
<dbReference type="Pfam" id="PF00561">
    <property type="entry name" value="Abhydrolase_1"/>
    <property type="match status" value="1"/>
</dbReference>
<dbReference type="InterPro" id="IPR029058">
    <property type="entry name" value="AB_hydrolase_fold"/>
</dbReference>
<sequence>MSNNLILHSTIKGEGKPLLILHGYFGMSDNWKTLGNQFSEDYQVHLIDQRNHGRSFHEDEFNYEVLVEDLHAYIQHYQLEQVHIIGHSMGGKTAMLFAVTYPNLVDKLIIVDISPRQYQPHHNAILAGLNSIDFSVENSRSKVDKKLASLIPELGVRQFLLKNVYWKEKGQLAFRFNLESLTDNNIEIGEALPSFTVFEKDTLFLKGEKSNYITKDEEPIIEAHFPNSKIVEIKNAGHWLHAENPKQFYDEVSTFLK</sequence>
<gene>
    <name evidence="3" type="ORF">BTO14_02280</name>
</gene>
<accession>A0A2P6CB66</accession>
<dbReference type="InterPro" id="IPR000073">
    <property type="entry name" value="AB_hydrolase_1"/>
</dbReference>
<comment type="caution">
    <text evidence="3">The sequence shown here is derived from an EMBL/GenBank/DDBJ whole genome shotgun (WGS) entry which is preliminary data.</text>
</comment>
<dbReference type="PANTHER" id="PTHR46118">
    <property type="entry name" value="PROTEIN ABHD11"/>
    <property type="match status" value="1"/>
</dbReference>
<organism evidence="3 4">
    <name type="scientific">Polaribacter butkevichii</name>
    <dbReference type="NCBI Taxonomy" id="218490"/>
    <lineage>
        <taxon>Bacteria</taxon>
        <taxon>Pseudomonadati</taxon>
        <taxon>Bacteroidota</taxon>
        <taxon>Flavobacteriia</taxon>
        <taxon>Flavobacteriales</taxon>
        <taxon>Flavobacteriaceae</taxon>
    </lineage>
</organism>
<name>A0A2P6CB66_9FLAO</name>
<dbReference type="GO" id="GO:0016787">
    <property type="term" value="F:hydrolase activity"/>
    <property type="evidence" value="ECO:0007669"/>
    <property type="project" value="UniProtKB-KW"/>
</dbReference>
<evidence type="ECO:0000259" key="2">
    <source>
        <dbReference type="Pfam" id="PF00561"/>
    </source>
</evidence>
<evidence type="ECO:0000313" key="3">
    <source>
        <dbReference type="EMBL" id="PQJ72146.1"/>
    </source>
</evidence>
<dbReference type="PRINTS" id="PR00111">
    <property type="entry name" value="ABHYDROLASE"/>
</dbReference>
<dbReference type="AlphaFoldDB" id="A0A2P6CB66"/>
<reference evidence="3 4" key="1">
    <citation type="submission" date="2016-12" db="EMBL/GenBank/DDBJ databases">
        <title>Trade-off between light-utilization and light-protection in marine flavobacteria.</title>
        <authorList>
            <person name="Kumagai Y."/>
            <person name="Yoshizawa S."/>
            <person name="Kogure K."/>
            <person name="Iwasaki W."/>
        </authorList>
    </citation>
    <scope>NUCLEOTIDE SEQUENCE [LARGE SCALE GENOMIC DNA]</scope>
    <source>
        <strain evidence="3 4">KCTC 12100</strain>
    </source>
</reference>
<evidence type="ECO:0000256" key="1">
    <source>
        <dbReference type="ARBA" id="ARBA00022801"/>
    </source>
</evidence>
<keyword evidence="1 3" id="KW-0378">Hydrolase</keyword>